<protein>
    <submittedName>
        <fullName evidence="8">Outer membrane beta-barrel protein</fullName>
    </submittedName>
</protein>
<comment type="subcellular location">
    <subcellularLocation>
        <location evidence="1">Cell outer membrane</location>
        <topology evidence="1">Multi-pass membrane protein</topology>
    </subcellularLocation>
</comment>
<sequence length="253" mass="28329">MKKTLLALITISIIPTTVLANESKNGVYISAKMGASIQQMSGQFFPTFYILEVGDEEEKFAQKLKGNNHRTAVFGAGFALGYDFYENFNIPIRTELDFTTRGDTDDSYSGNDVVGFPGETFVKNQIDLNTLMLNAYYDFKNSSNFTPYLSAGLGYAYISQKTSVDFMVINPSTGDKSDKFHLWTRSHATNNFAWSAGAGIKYTVNKDFSFDLNYKYLNAGQGLVSNSNDFESKRDVKTTLKTHDIMLSATYHF</sequence>
<dbReference type="Pfam" id="PF13505">
    <property type="entry name" value="OMP_b-brl"/>
    <property type="match status" value="1"/>
</dbReference>
<dbReference type="RefSeq" id="WP_280938199.1">
    <property type="nucleotide sequence ID" value="NZ_CP123759.1"/>
</dbReference>
<evidence type="ECO:0000259" key="7">
    <source>
        <dbReference type="Pfam" id="PF13505"/>
    </source>
</evidence>
<evidence type="ECO:0000256" key="2">
    <source>
        <dbReference type="ARBA" id="ARBA00022452"/>
    </source>
</evidence>
<name>A0ABY8P3B8_9GAMM</name>
<keyword evidence="2" id="KW-1134">Transmembrane beta strand</keyword>
<evidence type="ECO:0000313" key="8">
    <source>
        <dbReference type="EMBL" id="WGO83484.1"/>
    </source>
</evidence>
<reference evidence="8 9" key="1">
    <citation type="submission" date="2023-04" db="EMBL/GenBank/DDBJ databases">
        <title>Genome dynamics across the evolutionary transition to endosymbiosis.</title>
        <authorList>
            <person name="Siozios S."/>
            <person name="Nadal-Jimenez P."/>
            <person name="Azagi T."/>
            <person name="Sprong H."/>
            <person name="Frost C.L."/>
            <person name="Parratt S.R."/>
            <person name="Taylor G."/>
            <person name="Brettell L."/>
            <person name="Lew K.C."/>
            <person name="Croft L."/>
            <person name="King K.C."/>
            <person name="Brockhurst M.A."/>
            <person name="Hypsa V."/>
            <person name="Novakova E."/>
            <person name="Darby A.C."/>
            <person name="Hurst G.D.D."/>
        </authorList>
    </citation>
    <scope>NUCLEOTIDE SEQUENCE [LARGE SCALE GENOMIC DNA]</scope>
    <source>
        <strain evidence="9">aApi_AU</strain>
    </source>
</reference>
<dbReference type="Proteomes" id="UP001231859">
    <property type="component" value="Chromosome"/>
</dbReference>
<accession>A0ABY8P3B8</accession>
<feature type="chain" id="PRO_5047195203" evidence="6">
    <location>
        <begin position="21"/>
        <end position="253"/>
    </location>
</feature>
<dbReference type="PANTHER" id="PTHR35892">
    <property type="entry name" value="OUTER MEMBRANE PROTEIN PAGN-RELATED"/>
    <property type="match status" value="1"/>
</dbReference>
<evidence type="ECO:0000256" key="6">
    <source>
        <dbReference type="SAM" id="SignalP"/>
    </source>
</evidence>
<evidence type="ECO:0000256" key="5">
    <source>
        <dbReference type="ARBA" id="ARBA00023136"/>
    </source>
</evidence>
<feature type="domain" description="Outer membrane protein beta-barrel" evidence="7">
    <location>
        <begin position="7"/>
        <end position="253"/>
    </location>
</feature>
<dbReference type="InterPro" id="IPR051723">
    <property type="entry name" value="Bact_OM_Invasion-Related"/>
</dbReference>
<keyword evidence="5" id="KW-0472">Membrane</keyword>
<keyword evidence="3" id="KW-0812">Transmembrane</keyword>
<evidence type="ECO:0000313" key="9">
    <source>
        <dbReference type="Proteomes" id="UP001231859"/>
    </source>
</evidence>
<organism evidence="8 9">
    <name type="scientific">Arsenophonus apicola</name>
    <dbReference type="NCBI Taxonomy" id="2879119"/>
    <lineage>
        <taxon>Bacteria</taxon>
        <taxon>Pseudomonadati</taxon>
        <taxon>Pseudomonadota</taxon>
        <taxon>Gammaproteobacteria</taxon>
        <taxon>Enterobacterales</taxon>
        <taxon>Morganellaceae</taxon>
        <taxon>Arsenophonus</taxon>
    </lineage>
</organism>
<dbReference type="InterPro" id="IPR027385">
    <property type="entry name" value="Beta-barrel_OMP"/>
</dbReference>
<dbReference type="Gene3D" id="2.40.160.20">
    <property type="match status" value="1"/>
</dbReference>
<proteinExistence type="predicted"/>
<evidence type="ECO:0000256" key="4">
    <source>
        <dbReference type="ARBA" id="ARBA00022729"/>
    </source>
</evidence>
<feature type="signal peptide" evidence="6">
    <location>
        <begin position="1"/>
        <end position="20"/>
    </location>
</feature>
<gene>
    <name evidence="8" type="ORF">QG404_14380</name>
</gene>
<evidence type="ECO:0000256" key="1">
    <source>
        <dbReference type="ARBA" id="ARBA00004571"/>
    </source>
</evidence>
<dbReference type="InterPro" id="IPR011250">
    <property type="entry name" value="OMP/PagP_B-barrel"/>
</dbReference>
<keyword evidence="4 6" id="KW-0732">Signal</keyword>
<evidence type="ECO:0000256" key="3">
    <source>
        <dbReference type="ARBA" id="ARBA00022692"/>
    </source>
</evidence>
<dbReference type="PANTHER" id="PTHR35892:SF2">
    <property type="entry name" value="OUTER MEMBRANE PROTEIN PAGN"/>
    <property type="match status" value="1"/>
</dbReference>
<keyword evidence="9" id="KW-1185">Reference proteome</keyword>
<dbReference type="SUPFAM" id="SSF56925">
    <property type="entry name" value="OMPA-like"/>
    <property type="match status" value="1"/>
</dbReference>
<dbReference type="EMBL" id="CP123759">
    <property type="protein sequence ID" value="WGO83484.1"/>
    <property type="molecule type" value="Genomic_DNA"/>
</dbReference>